<dbReference type="AlphaFoldDB" id="G3IIG2"/>
<accession>G3IIG2</accession>
<name>G3IIG2_CRIGR</name>
<dbReference type="Proteomes" id="UP000001075">
    <property type="component" value="Unassembled WGS sequence"/>
</dbReference>
<dbReference type="InParanoid" id="G3IIG2"/>
<proteinExistence type="predicted"/>
<evidence type="ECO:0000313" key="2">
    <source>
        <dbReference type="Proteomes" id="UP000001075"/>
    </source>
</evidence>
<reference evidence="2" key="1">
    <citation type="journal article" date="2011" name="Nat. Biotechnol.">
        <title>The genomic sequence of the Chinese hamster ovary (CHO)-K1 cell line.</title>
        <authorList>
            <person name="Xu X."/>
            <person name="Nagarajan H."/>
            <person name="Lewis N.E."/>
            <person name="Pan S."/>
            <person name="Cai Z."/>
            <person name="Liu X."/>
            <person name="Chen W."/>
            <person name="Xie M."/>
            <person name="Wang W."/>
            <person name="Hammond S."/>
            <person name="Andersen M.R."/>
            <person name="Neff N."/>
            <person name="Passarelli B."/>
            <person name="Koh W."/>
            <person name="Fan H.C."/>
            <person name="Wang J."/>
            <person name="Gui Y."/>
            <person name="Lee K.H."/>
            <person name="Betenbaugh M.J."/>
            <person name="Quake S.R."/>
            <person name="Famili I."/>
            <person name="Palsson B.O."/>
            <person name="Wang J."/>
        </authorList>
    </citation>
    <scope>NUCLEOTIDE SEQUENCE [LARGE SCALE GENOMIC DNA]</scope>
    <source>
        <strain evidence="2">CHO K1 cell line</strain>
    </source>
</reference>
<protein>
    <submittedName>
        <fullName evidence="1">Uncharacterized protein</fullName>
    </submittedName>
</protein>
<evidence type="ECO:0000313" key="1">
    <source>
        <dbReference type="EMBL" id="EGW14863.1"/>
    </source>
</evidence>
<gene>
    <name evidence="1" type="ORF">I79_023631</name>
</gene>
<organism evidence="1 2">
    <name type="scientific">Cricetulus griseus</name>
    <name type="common">Chinese hamster</name>
    <name type="synonym">Cricetulus barabensis griseus</name>
    <dbReference type="NCBI Taxonomy" id="10029"/>
    <lineage>
        <taxon>Eukaryota</taxon>
        <taxon>Metazoa</taxon>
        <taxon>Chordata</taxon>
        <taxon>Craniata</taxon>
        <taxon>Vertebrata</taxon>
        <taxon>Euteleostomi</taxon>
        <taxon>Mammalia</taxon>
        <taxon>Eutheria</taxon>
        <taxon>Euarchontoglires</taxon>
        <taxon>Glires</taxon>
        <taxon>Rodentia</taxon>
        <taxon>Myomorpha</taxon>
        <taxon>Muroidea</taxon>
        <taxon>Cricetidae</taxon>
        <taxon>Cricetinae</taxon>
        <taxon>Cricetulus</taxon>
    </lineage>
</organism>
<dbReference type="EMBL" id="JH003006">
    <property type="protein sequence ID" value="EGW14863.1"/>
    <property type="molecule type" value="Genomic_DNA"/>
</dbReference>
<sequence length="51" mass="5631">MQRICDKCGRTDKCRGYVNARINPGSSICFGNLKLTLSAAKLTHHSSHRAL</sequence>